<protein>
    <submittedName>
        <fullName evidence="5">Glycogen phosphorylase</fullName>
        <ecNumber evidence="5">2.4.1.1</ecNumber>
    </submittedName>
</protein>
<dbReference type="EMBL" id="UOFZ01000067">
    <property type="protein sequence ID" value="VAX12877.1"/>
    <property type="molecule type" value="Genomic_DNA"/>
</dbReference>
<accession>A0A3B1C7R0</accession>
<organism evidence="5">
    <name type="scientific">hydrothermal vent metagenome</name>
    <dbReference type="NCBI Taxonomy" id="652676"/>
    <lineage>
        <taxon>unclassified sequences</taxon>
        <taxon>metagenomes</taxon>
        <taxon>ecological metagenomes</taxon>
    </lineage>
</organism>
<evidence type="ECO:0000259" key="4">
    <source>
        <dbReference type="Pfam" id="PF11897"/>
    </source>
</evidence>
<dbReference type="PIRSF" id="PIRSF000460">
    <property type="entry name" value="Pprylas_GlgP"/>
    <property type="match status" value="1"/>
</dbReference>
<dbReference type="NCBIfam" id="TIGR02094">
    <property type="entry name" value="more_P_ylases"/>
    <property type="match status" value="1"/>
</dbReference>
<keyword evidence="5" id="KW-0808">Transferase</keyword>
<dbReference type="PANTHER" id="PTHR42655">
    <property type="entry name" value="GLYCOGEN PHOSPHORYLASE"/>
    <property type="match status" value="1"/>
</dbReference>
<dbReference type="InterPro" id="IPR052182">
    <property type="entry name" value="Glycogen/Maltodextrin_Phosph"/>
</dbReference>
<dbReference type="GO" id="GO:0030170">
    <property type="term" value="F:pyridoxal phosphate binding"/>
    <property type="evidence" value="ECO:0007669"/>
    <property type="project" value="InterPro"/>
</dbReference>
<feature type="domain" description="DUF3417" evidence="4">
    <location>
        <begin position="14"/>
        <end position="122"/>
    </location>
</feature>
<dbReference type="GO" id="GO:0008184">
    <property type="term" value="F:glycogen phosphorylase activity"/>
    <property type="evidence" value="ECO:0007669"/>
    <property type="project" value="InterPro"/>
</dbReference>
<evidence type="ECO:0000256" key="3">
    <source>
        <dbReference type="ARBA" id="ARBA00022533"/>
    </source>
</evidence>
<dbReference type="InterPro" id="IPR024517">
    <property type="entry name" value="Glycogen_phosphorylase_DUF3417"/>
</dbReference>
<dbReference type="AlphaFoldDB" id="A0A3B1C7R0"/>
<reference evidence="5" key="1">
    <citation type="submission" date="2018-06" db="EMBL/GenBank/DDBJ databases">
        <authorList>
            <person name="Zhirakovskaya E."/>
        </authorList>
    </citation>
    <scope>NUCLEOTIDE SEQUENCE</scope>
</reference>
<comment type="similarity">
    <text evidence="2">Belongs to the glycogen phosphorylase family.</text>
</comment>
<dbReference type="SUPFAM" id="SSF53756">
    <property type="entry name" value="UDP-Glycosyltransferase/glycogen phosphorylase"/>
    <property type="match status" value="1"/>
</dbReference>
<dbReference type="GO" id="GO:0005975">
    <property type="term" value="P:carbohydrate metabolic process"/>
    <property type="evidence" value="ECO:0007669"/>
    <property type="project" value="InterPro"/>
</dbReference>
<evidence type="ECO:0000256" key="1">
    <source>
        <dbReference type="ARBA" id="ARBA00001275"/>
    </source>
</evidence>
<gene>
    <name evidence="5" type="ORF">MNBD_GAMMA24-1366</name>
</gene>
<sequence length="849" mass="96776">MSETSFKFEVQPVIPEQLSGLNELANNLLYTWDRRVRRLFYRLDVKLWESCGHNPKVFLRRIAQEKLDQAARENIFLEEYSQVMSSFKAYHNKVSHSGIDDHLDPEKDLIAYFCAEFGLHESFPIYSGGLGILAGDHCKAASDLGLPFIAIGLLYRQGYFTQTIDAAGNQLAQNKSTHFNDLPVSPTQDSDGKPLKIRVKIEDRSVALKVWKAVAGHITLYLLDSDLPENNEQDRTITFQLYGGDNILRIQQEIVLGIGGVRALRALGLKPNVWHINEGHSAFQILERCREHIANGMDFDSAHELVASGTIFTTHTPVPAGHDIFDNNLVQQYLGNFPEKLNISMERFLNLGLAPNSDSGFNMTTLALRSSRFHNGVSRIHGGVASQMEGDIWPQIPHQENPISYVTNGVHAPTFLAPEWINLFDMRFREWRSNLLDSDFWNCLDSIPDHRFWSLRQELKSQMLEYVNRRMAIRCHRNGCSDILHKRISLYTSQPESDVLVLGFARRFATYKRATLLFSDAERLARLLNDPKRPLLLIFAGKAHPNDLPGQELIRSIHEYSLRPEFVGKILLLEGYDMALARKLVSGVDVWLNTPEYPLEASGTSGEKAAINGVLNVSVLDGWWGEGFTGNNGWGISPHGQHFDPDYRNNEEANDLLNILEHEVIPMFFDRDSHGYSSDWVKMSKASMKYCIPNFNAKRMLMDYVSQFYGPAKIHHAKLSADNNSPSQELAHWKNKIRQHWHGVSMKRVDEVNTAIRHGETLSIKISTFLNGLSPDDVAVECLVGNKKQGEFNTCDKQRFTFIEQQGEEFIFSLDLKPAQSGLNYYKLRMYPYHDLLAHRHETGFMIWL</sequence>
<dbReference type="EC" id="2.4.1.1" evidence="5"/>
<dbReference type="Gene3D" id="3.40.50.2000">
    <property type="entry name" value="Glycogen Phosphorylase B"/>
    <property type="match status" value="3"/>
</dbReference>
<dbReference type="InterPro" id="IPR011834">
    <property type="entry name" value="Agluc_phsphrylas"/>
</dbReference>
<keyword evidence="3" id="KW-0021">Allosteric enzyme</keyword>
<comment type="catalytic activity">
    <reaction evidence="1">
        <text>[(1-&gt;4)-alpha-D-glucosyl](n) + phosphate = [(1-&gt;4)-alpha-D-glucosyl](n-1) + alpha-D-glucose 1-phosphate</text>
        <dbReference type="Rhea" id="RHEA:41732"/>
        <dbReference type="Rhea" id="RHEA-COMP:9584"/>
        <dbReference type="Rhea" id="RHEA-COMP:9586"/>
        <dbReference type="ChEBI" id="CHEBI:15444"/>
        <dbReference type="ChEBI" id="CHEBI:43474"/>
        <dbReference type="ChEBI" id="CHEBI:58601"/>
        <dbReference type="EC" id="2.4.1.1"/>
    </reaction>
</comment>
<dbReference type="Pfam" id="PF00343">
    <property type="entry name" value="Phosphorylase"/>
    <property type="match status" value="1"/>
</dbReference>
<dbReference type="PANTHER" id="PTHR42655:SF1">
    <property type="entry name" value="GLYCOGEN PHOSPHORYLASE"/>
    <property type="match status" value="1"/>
</dbReference>
<dbReference type="Pfam" id="PF11897">
    <property type="entry name" value="DUF3417"/>
    <property type="match status" value="1"/>
</dbReference>
<proteinExistence type="inferred from homology"/>
<evidence type="ECO:0000256" key="2">
    <source>
        <dbReference type="ARBA" id="ARBA00006047"/>
    </source>
</evidence>
<name>A0A3B1C7R0_9ZZZZ</name>
<evidence type="ECO:0000313" key="5">
    <source>
        <dbReference type="EMBL" id="VAX12877.1"/>
    </source>
</evidence>
<dbReference type="InterPro" id="IPR000811">
    <property type="entry name" value="Glyco_trans_35"/>
</dbReference>
<keyword evidence="5" id="KW-0328">Glycosyltransferase</keyword>